<dbReference type="AlphaFoldDB" id="A0A6B3LMV0"/>
<reference evidence="1 2" key="1">
    <citation type="submission" date="2020-02" db="EMBL/GenBank/DDBJ databases">
        <authorList>
            <person name="Kim M.K."/>
        </authorList>
    </citation>
    <scope>NUCLEOTIDE SEQUENCE [LARGE SCALE GENOMIC DNA]</scope>
    <source>
        <strain evidence="1 2">BT327</strain>
    </source>
</reference>
<dbReference type="RefSeq" id="WP_163911533.1">
    <property type="nucleotide sequence ID" value="NZ_JAAGWD010000001.1"/>
</dbReference>
<proteinExistence type="predicted"/>
<accession>A0A6B3LMV0</accession>
<protein>
    <submittedName>
        <fullName evidence="1">Uncharacterized protein</fullName>
    </submittedName>
</protein>
<gene>
    <name evidence="1" type="ORF">GXP69_01695</name>
</gene>
<dbReference type="Proteomes" id="UP000474777">
    <property type="component" value="Unassembled WGS sequence"/>
</dbReference>
<sequence length="151" mass="17560">MKYLRGTILLICLILFSCTDTSKLKEQEEQIADLKAQLEAANTNDKSKNIIDQTSTKYTLAVIQYKTGPYTSMSSSGETGFLDGVNKYVYLSEIEEIEDRYLTDIFEHKTLDKLEISLRNEYEYIHSVTSRKFYKFNTYVEASKFRRTLVD</sequence>
<dbReference type="EMBL" id="JAAGWD010000001">
    <property type="protein sequence ID" value="NEM96395.1"/>
    <property type="molecule type" value="Genomic_DNA"/>
</dbReference>
<evidence type="ECO:0000313" key="2">
    <source>
        <dbReference type="Proteomes" id="UP000474777"/>
    </source>
</evidence>
<comment type="caution">
    <text evidence="1">The sequence shown here is derived from an EMBL/GenBank/DDBJ whole genome shotgun (WGS) entry which is preliminary data.</text>
</comment>
<dbReference type="PROSITE" id="PS51257">
    <property type="entry name" value="PROKAR_LIPOPROTEIN"/>
    <property type="match status" value="1"/>
</dbReference>
<keyword evidence="2" id="KW-1185">Reference proteome</keyword>
<organism evidence="1 2">
    <name type="scientific">Pontibacter burrus</name>
    <dbReference type="NCBI Taxonomy" id="2704466"/>
    <lineage>
        <taxon>Bacteria</taxon>
        <taxon>Pseudomonadati</taxon>
        <taxon>Bacteroidota</taxon>
        <taxon>Cytophagia</taxon>
        <taxon>Cytophagales</taxon>
        <taxon>Hymenobacteraceae</taxon>
        <taxon>Pontibacter</taxon>
    </lineage>
</organism>
<evidence type="ECO:0000313" key="1">
    <source>
        <dbReference type="EMBL" id="NEM96395.1"/>
    </source>
</evidence>
<name>A0A6B3LMV0_9BACT</name>